<comment type="caution">
    <text evidence="6">The sequence shown here is derived from an EMBL/GenBank/DDBJ whole genome shotgun (WGS) entry which is preliminary data.</text>
</comment>
<comment type="subcellular location">
    <subcellularLocation>
        <location evidence="4">Nucleus</location>
    </subcellularLocation>
</comment>
<dbReference type="EMBL" id="CAMPGE010005786">
    <property type="protein sequence ID" value="CAI2364626.1"/>
    <property type="molecule type" value="Genomic_DNA"/>
</dbReference>
<evidence type="ECO:0000313" key="6">
    <source>
        <dbReference type="EMBL" id="CAI2364626.1"/>
    </source>
</evidence>
<dbReference type="GO" id="GO:0005634">
    <property type="term" value="C:nucleus"/>
    <property type="evidence" value="ECO:0007669"/>
    <property type="project" value="UniProtKB-SubCell"/>
</dbReference>
<dbReference type="AlphaFoldDB" id="A0AAD1U9K5"/>
<evidence type="ECO:0000313" key="7">
    <source>
        <dbReference type="Proteomes" id="UP001295684"/>
    </source>
</evidence>
<evidence type="ECO:0000256" key="2">
    <source>
        <dbReference type="ARBA" id="ARBA00023155"/>
    </source>
</evidence>
<dbReference type="Gene3D" id="1.10.10.60">
    <property type="entry name" value="Homeodomain-like"/>
    <property type="match status" value="1"/>
</dbReference>
<organism evidence="6 7">
    <name type="scientific">Euplotes crassus</name>
    <dbReference type="NCBI Taxonomy" id="5936"/>
    <lineage>
        <taxon>Eukaryota</taxon>
        <taxon>Sar</taxon>
        <taxon>Alveolata</taxon>
        <taxon>Ciliophora</taxon>
        <taxon>Intramacronucleata</taxon>
        <taxon>Spirotrichea</taxon>
        <taxon>Hypotrichia</taxon>
        <taxon>Euplotida</taxon>
        <taxon>Euplotidae</taxon>
        <taxon>Moneuplotes</taxon>
    </lineage>
</organism>
<reference evidence="6" key="1">
    <citation type="submission" date="2023-07" db="EMBL/GenBank/DDBJ databases">
        <authorList>
            <consortium name="AG Swart"/>
            <person name="Singh M."/>
            <person name="Singh A."/>
            <person name="Seah K."/>
            <person name="Emmerich C."/>
        </authorList>
    </citation>
    <scope>NUCLEOTIDE SEQUENCE</scope>
    <source>
        <strain evidence="6">DP1</strain>
    </source>
</reference>
<protein>
    <recommendedName>
        <fullName evidence="5">Homeobox domain-containing protein</fullName>
    </recommendedName>
</protein>
<keyword evidence="7" id="KW-1185">Reference proteome</keyword>
<dbReference type="Pfam" id="PF05920">
    <property type="entry name" value="Homeobox_KN"/>
    <property type="match status" value="1"/>
</dbReference>
<keyword evidence="1 4" id="KW-0238">DNA-binding</keyword>
<dbReference type="InterPro" id="IPR008422">
    <property type="entry name" value="KN_HD"/>
</dbReference>
<evidence type="ECO:0000259" key="5">
    <source>
        <dbReference type="PROSITE" id="PS50071"/>
    </source>
</evidence>
<dbReference type="InterPro" id="IPR050224">
    <property type="entry name" value="TALE_homeobox"/>
</dbReference>
<dbReference type="GO" id="GO:0006355">
    <property type="term" value="P:regulation of DNA-templated transcription"/>
    <property type="evidence" value="ECO:0007669"/>
    <property type="project" value="InterPro"/>
</dbReference>
<keyword evidence="3 4" id="KW-0539">Nucleus</keyword>
<sequence>MIFRKLHQDQDLCNSGIAGDFNIQNSTGQLGQYMNQNVKICKTTKKPRKYTKKENFSSECLRVLNQWINQNIDFPYPTQEQLEQLSMQTGLMEKQIRIWCTNTRKRRLKITREDYLKKHNQNFNRQVQKKKFEQGMNVMHQGYSMKLSNHQRDLHSLPFPMSSAPIQDLTTSYDLSPAASGLSEYLSEVGYCTCDLQMLSFGATTEIFGLEN</sequence>
<feature type="domain" description="Homeobox" evidence="5">
    <location>
        <begin position="47"/>
        <end position="110"/>
    </location>
</feature>
<keyword evidence="2 4" id="KW-0371">Homeobox</keyword>
<evidence type="ECO:0000256" key="4">
    <source>
        <dbReference type="PROSITE-ProRule" id="PRU00108"/>
    </source>
</evidence>
<name>A0AAD1U9K5_EUPCR</name>
<dbReference type="InterPro" id="IPR009057">
    <property type="entry name" value="Homeodomain-like_sf"/>
</dbReference>
<dbReference type="PANTHER" id="PTHR11850">
    <property type="entry name" value="HOMEOBOX PROTEIN TRANSCRIPTION FACTORS"/>
    <property type="match status" value="1"/>
</dbReference>
<dbReference type="CDD" id="cd00086">
    <property type="entry name" value="homeodomain"/>
    <property type="match status" value="1"/>
</dbReference>
<gene>
    <name evidence="6" type="ORF">ECRASSUSDP1_LOCUS5971</name>
</gene>
<dbReference type="SMART" id="SM00389">
    <property type="entry name" value="HOX"/>
    <property type="match status" value="1"/>
</dbReference>
<dbReference type="InterPro" id="IPR001356">
    <property type="entry name" value="HD"/>
</dbReference>
<evidence type="ECO:0000256" key="3">
    <source>
        <dbReference type="ARBA" id="ARBA00023242"/>
    </source>
</evidence>
<evidence type="ECO:0000256" key="1">
    <source>
        <dbReference type="ARBA" id="ARBA00023125"/>
    </source>
</evidence>
<accession>A0AAD1U9K5</accession>
<dbReference type="GO" id="GO:0003677">
    <property type="term" value="F:DNA binding"/>
    <property type="evidence" value="ECO:0007669"/>
    <property type="project" value="UniProtKB-UniRule"/>
</dbReference>
<dbReference type="Proteomes" id="UP001295684">
    <property type="component" value="Unassembled WGS sequence"/>
</dbReference>
<dbReference type="SUPFAM" id="SSF46689">
    <property type="entry name" value="Homeodomain-like"/>
    <property type="match status" value="1"/>
</dbReference>
<feature type="DNA-binding region" description="Homeobox" evidence="4">
    <location>
        <begin position="49"/>
        <end position="111"/>
    </location>
</feature>
<proteinExistence type="predicted"/>
<dbReference type="PROSITE" id="PS50071">
    <property type="entry name" value="HOMEOBOX_2"/>
    <property type="match status" value="1"/>
</dbReference>